<evidence type="ECO:0000313" key="3">
    <source>
        <dbReference type="Proteomes" id="UP000749471"/>
    </source>
</evidence>
<dbReference type="PROSITE" id="PS00550">
    <property type="entry name" value="HEMERYTHRINS"/>
    <property type="match status" value="1"/>
</dbReference>
<evidence type="ECO:0000313" key="2">
    <source>
        <dbReference type="EMBL" id="MBU5439691.1"/>
    </source>
</evidence>
<dbReference type="RefSeq" id="WP_216521478.1">
    <property type="nucleotide sequence ID" value="NZ_JAHLPM010000018.1"/>
</dbReference>
<reference evidence="2 3" key="1">
    <citation type="submission" date="2021-06" db="EMBL/GenBank/DDBJ databases">
        <authorList>
            <person name="Sun Q."/>
            <person name="Li D."/>
        </authorList>
    </citation>
    <scope>NUCLEOTIDE SEQUENCE [LARGE SCALE GENOMIC DNA]</scope>
    <source>
        <strain evidence="2 3">MSJ-40</strain>
    </source>
</reference>
<dbReference type="InterPro" id="IPR012312">
    <property type="entry name" value="Hemerythrin-like"/>
</dbReference>
<evidence type="ECO:0000259" key="1">
    <source>
        <dbReference type="Pfam" id="PF01814"/>
    </source>
</evidence>
<dbReference type="PANTHER" id="PTHR37164">
    <property type="entry name" value="BACTERIOHEMERYTHRIN"/>
    <property type="match status" value="1"/>
</dbReference>
<organism evidence="2 3">
    <name type="scientific">Tissierella simiarum</name>
    <dbReference type="NCBI Taxonomy" id="2841534"/>
    <lineage>
        <taxon>Bacteria</taxon>
        <taxon>Bacillati</taxon>
        <taxon>Bacillota</taxon>
        <taxon>Tissierellia</taxon>
        <taxon>Tissierellales</taxon>
        <taxon>Tissierellaceae</taxon>
        <taxon>Tissierella</taxon>
    </lineage>
</organism>
<dbReference type="InterPro" id="IPR012827">
    <property type="entry name" value="Hemerythrin_metal-bd"/>
</dbReference>
<comment type="caution">
    <text evidence="2">The sequence shown here is derived from an EMBL/GenBank/DDBJ whole genome shotgun (WGS) entry which is preliminary data.</text>
</comment>
<dbReference type="PANTHER" id="PTHR37164:SF1">
    <property type="entry name" value="BACTERIOHEMERYTHRIN"/>
    <property type="match status" value="1"/>
</dbReference>
<dbReference type="InterPro" id="IPR016131">
    <property type="entry name" value="Haemerythrin_Fe_BS"/>
</dbReference>
<dbReference type="Pfam" id="PF01814">
    <property type="entry name" value="Hemerythrin"/>
    <property type="match status" value="1"/>
</dbReference>
<dbReference type="NCBIfam" id="TIGR02481">
    <property type="entry name" value="hemeryth_dom"/>
    <property type="match status" value="1"/>
</dbReference>
<proteinExistence type="predicted"/>
<dbReference type="CDD" id="cd12107">
    <property type="entry name" value="Hemerythrin"/>
    <property type="match status" value="1"/>
</dbReference>
<gene>
    <name evidence="2" type="ORF">KQI42_16875</name>
</gene>
<name>A0ABS6EA15_9FIRM</name>
<sequence>MFKWRDDFSVNVEKIDEQHQELFNLGTSLYNIVSLKDGIDRYDEIIAILDKMKDYTVYHFKYEESLMKEHGYEDYEAHKMQHDSFIEKIQSIKDEDVDIKQKKIGMDLILFIANWIEKHILVTDMKYKEFLNDKGVL</sequence>
<dbReference type="Proteomes" id="UP000749471">
    <property type="component" value="Unassembled WGS sequence"/>
</dbReference>
<feature type="domain" description="Hemerythrin-like" evidence="1">
    <location>
        <begin position="12"/>
        <end position="130"/>
    </location>
</feature>
<dbReference type="NCBIfam" id="NF033749">
    <property type="entry name" value="bact_hemeryth"/>
    <property type="match status" value="1"/>
</dbReference>
<protein>
    <submittedName>
        <fullName evidence="2">Bacteriohemerythrin</fullName>
    </submittedName>
</protein>
<keyword evidence="3" id="KW-1185">Reference proteome</keyword>
<dbReference type="EMBL" id="JAHLPM010000018">
    <property type="protein sequence ID" value="MBU5439691.1"/>
    <property type="molecule type" value="Genomic_DNA"/>
</dbReference>
<accession>A0ABS6EA15</accession>
<dbReference type="InterPro" id="IPR050669">
    <property type="entry name" value="Hemerythrin"/>
</dbReference>